<feature type="domain" description="Replication protein A 70 kDa DNA-binding subunit B/D first OB fold" evidence="2">
    <location>
        <begin position="152"/>
        <end position="239"/>
    </location>
</feature>
<feature type="compositionally biased region" description="Polar residues" evidence="1">
    <location>
        <begin position="29"/>
        <end position="48"/>
    </location>
</feature>
<evidence type="ECO:0000256" key="1">
    <source>
        <dbReference type="SAM" id="MobiDB-lite"/>
    </source>
</evidence>
<gene>
    <name evidence="3" type="primary">BnaC03g60940D</name>
    <name evidence="3" type="ORF">GSBRNA2T00067980001</name>
</gene>
<dbReference type="AlphaFoldDB" id="A0A078HQ43"/>
<dbReference type="OMA" id="TMNPKRI"/>
<dbReference type="Gene3D" id="2.40.50.140">
    <property type="entry name" value="Nucleic acid-binding proteins"/>
    <property type="match status" value="3"/>
</dbReference>
<dbReference type="InterPro" id="IPR012340">
    <property type="entry name" value="NA-bd_OB-fold"/>
</dbReference>
<reference evidence="3 4" key="1">
    <citation type="journal article" date="2014" name="Science">
        <title>Plant genetics. Early allopolyploid evolution in the post-Neolithic Brassica napus oilseed genome.</title>
        <authorList>
            <person name="Chalhoub B."/>
            <person name="Denoeud F."/>
            <person name="Liu S."/>
            <person name="Parkin I.A."/>
            <person name="Tang H."/>
            <person name="Wang X."/>
            <person name="Chiquet J."/>
            <person name="Belcram H."/>
            <person name="Tong C."/>
            <person name="Samans B."/>
            <person name="Correa M."/>
            <person name="Da Silva C."/>
            <person name="Just J."/>
            <person name="Falentin C."/>
            <person name="Koh C.S."/>
            <person name="Le Clainche I."/>
            <person name="Bernard M."/>
            <person name="Bento P."/>
            <person name="Noel B."/>
            <person name="Labadie K."/>
            <person name="Alberti A."/>
            <person name="Charles M."/>
            <person name="Arnaud D."/>
            <person name="Guo H."/>
            <person name="Daviaud C."/>
            <person name="Alamery S."/>
            <person name="Jabbari K."/>
            <person name="Zhao M."/>
            <person name="Edger P.P."/>
            <person name="Chelaifa H."/>
            <person name="Tack D."/>
            <person name="Lassalle G."/>
            <person name="Mestiri I."/>
            <person name="Schnel N."/>
            <person name="Le Paslier M.C."/>
            <person name="Fan G."/>
            <person name="Renault V."/>
            <person name="Bayer P.E."/>
            <person name="Golicz A.A."/>
            <person name="Manoli S."/>
            <person name="Lee T.H."/>
            <person name="Thi V.H."/>
            <person name="Chalabi S."/>
            <person name="Hu Q."/>
            <person name="Fan C."/>
            <person name="Tollenaere R."/>
            <person name="Lu Y."/>
            <person name="Battail C."/>
            <person name="Shen J."/>
            <person name="Sidebottom C.H."/>
            <person name="Wang X."/>
            <person name="Canaguier A."/>
            <person name="Chauveau A."/>
            <person name="Berard A."/>
            <person name="Deniot G."/>
            <person name="Guan M."/>
            <person name="Liu Z."/>
            <person name="Sun F."/>
            <person name="Lim Y.P."/>
            <person name="Lyons E."/>
            <person name="Town C.D."/>
            <person name="Bancroft I."/>
            <person name="Wang X."/>
            <person name="Meng J."/>
            <person name="Ma J."/>
            <person name="Pires J.C."/>
            <person name="King G.J."/>
            <person name="Brunel D."/>
            <person name="Delourme R."/>
            <person name="Renard M."/>
            <person name="Aury J.M."/>
            <person name="Adams K.L."/>
            <person name="Batley J."/>
            <person name="Snowdon R.J."/>
            <person name="Tost J."/>
            <person name="Edwards D."/>
            <person name="Zhou Y."/>
            <person name="Hua W."/>
            <person name="Sharpe A.G."/>
            <person name="Paterson A.H."/>
            <person name="Guan C."/>
            <person name="Wincker P."/>
        </authorList>
    </citation>
    <scope>NUCLEOTIDE SEQUENCE [LARGE SCALE GENOMIC DNA]</scope>
    <source>
        <strain evidence="4">cv. Darmor-bzh</strain>
    </source>
</reference>
<evidence type="ECO:0000259" key="2">
    <source>
        <dbReference type="Pfam" id="PF02721"/>
    </source>
</evidence>
<proteinExistence type="predicted"/>
<evidence type="ECO:0000313" key="4">
    <source>
        <dbReference type="Proteomes" id="UP000028999"/>
    </source>
</evidence>
<dbReference type="PANTHER" id="PTHR47165">
    <property type="entry name" value="OS03G0429900 PROTEIN"/>
    <property type="match status" value="1"/>
</dbReference>
<dbReference type="PaxDb" id="3708-A0A078HQ43"/>
<keyword evidence="4" id="KW-1185">Reference proteome</keyword>
<dbReference type="CDD" id="cd04480">
    <property type="entry name" value="RPA1_DBD_A_like"/>
    <property type="match status" value="1"/>
</dbReference>
<dbReference type="Gramene" id="CDY39484">
    <property type="protein sequence ID" value="CDY39484"/>
    <property type="gene ID" value="GSBRNA2T00067980001"/>
</dbReference>
<feature type="compositionally biased region" description="Polar residues" evidence="1">
    <location>
        <begin position="1"/>
        <end position="22"/>
    </location>
</feature>
<dbReference type="EMBL" id="LK032448">
    <property type="protein sequence ID" value="CDY39484.1"/>
    <property type="molecule type" value="Genomic_DNA"/>
</dbReference>
<dbReference type="SUPFAM" id="SSF50249">
    <property type="entry name" value="Nucleic acid-binding proteins"/>
    <property type="match status" value="2"/>
</dbReference>
<feature type="region of interest" description="Disordered" evidence="1">
    <location>
        <begin position="562"/>
        <end position="595"/>
    </location>
</feature>
<feature type="compositionally biased region" description="Basic and acidic residues" evidence="1">
    <location>
        <begin position="574"/>
        <end position="595"/>
    </location>
</feature>
<sequence length="595" mass="65817">MESKSHLSASSNRTSDMQTDVSSAIEPKSNFQIDGSSTPMESKGQAPTSIDRMSATETDGYLVIERNSTTQTDGESPMKTNEKSHAPSMIALKHTGKILASSAMQMKTGGKAVGSSVIETKPHGKAAVVSGNDVEVMGFYEVTLGPHEAELRFRLIHFWEARNPHTKTLIGEEMLLIDEQGNVIKGFIPASRVQTYLRKMTSGTVYRLNRFFGSRNKAQYRVADHNVTVTFSWNTVLTPLQNSPILFPEDQFRFHDHEEFEANCDLRGDLYDYVGHMRLINGQAMTEHLIIDESDIVEKRHLVVHVQTHGGPVMKLYLWDQAATVFCQKFKSYGSTPRVLLVTTMNPKRIGGTLALTSMTSSRVFMDIDVQPTRDYLDWLGSNSGVANEVIADVVTKPETVTLGELYSYIKQETAKVAWFECTATIDDVLHGSPWYYISCGGCNTKATKGPTSLVCTNKKCTNSEVVGVPQYLTKISVYDKSEQAVFVLLGDAGRELTGKHASELVARYFEFNEDVGADQTVPVPQTLIDTIGQTHKFVVKVSKHNLTGKTQTITVTKVLPEPAPQNAIEDPADERIRKASDSLESQEAKRAKSG</sequence>
<protein>
    <submittedName>
        <fullName evidence="3">BnaC03g60940D protein</fullName>
    </submittedName>
</protein>
<dbReference type="PANTHER" id="PTHR47165:SF4">
    <property type="entry name" value="OS03G0429900 PROTEIN"/>
    <property type="match status" value="1"/>
</dbReference>
<evidence type="ECO:0000313" key="3">
    <source>
        <dbReference type="EMBL" id="CDY39484.1"/>
    </source>
</evidence>
<dbReference type="Proteomes" id="UP000028999">
    <property type="component" value="Unassembled WGS sequence"/>
</dbReference>
<dbReference type="Pfam" id="PF02721">
    <property type="entry name" value="DUF223"/>
    <property type="match status" value="1"/>
</dbReference>
<organism evidence="3 4">
    <name type="scientific">Brassica napus</name>
    <name type="common">Rape</name>
    <dbReference type="NCBI Taxonomy" id="3708"/>
    <lineage>
        <taxon>Eukaryota</taxon>
        <taxon>Viridiplantae</taxon>
        <taxon>Streptophyta</taxon>
        <taxon>Embryophyta</taxon>
        <taxon>Tracheophyta</taxon>
        <taxon>Spermatophyta</taxon>
        <taxon>Magnoliopsida</taxon>
        <taxon>eudicotyledons</taxon>
        <taxon>Gunneridae</taxon>
        <taxon>Pentapetalae</taxon>
        <taxon>rosids</taxon>
        <taxon>malvids</taxon>
        <taxon>Brassicales</taxon>
        <taxon>Brassicaceae</taxon>
        <taxon>Brassiceae</taxon>
        <taxon>Brassica</taxon>
    </lineage>
</organism>
<name>A0A078HQ43_BRANA</name>
<accession>A0A078HQ43</accession>
<dbReference type="InterPro" id="IPR003871">
    <property type="entry name" value="RFA1B/D_OB_1st"/>
</dbReference>
<feature type="region of interest" description="Disordered" evidence="1">
    <location>
        <begin position="1"/>
        <end position="49"/>
    </location>
</feature>